<evidence type="ECO:0000256" key="2">
    <source>
        <dbReference type="SAM" id="Phobius"/>
    </source>
</evidence>
<dbReference type="RefSeq" id="WP_086727007.1">
    <property type="nucleotide sequence ID" value="NZ_MUBM01000165.1"/>
</dbReference>
<keyword evidence="2" id="KW-0812">Transmembrane</keyword>
<evidence type="ECO:0000313" key="3">
    <source>
        <dbReference type="EMBL" id="MER6976016.1"/>
    </source>
</evidence>
<feature type="transmembrane region" description="Helical" evidence="2">
    <location>
        <begin position="25"/>
        <end position="43"/>
    </location>
</feature>
<keyword evidence="2" id="KW-0472">Membrane</keyword>
<accession>A0ABV1VVR2</accession>
<dbReference type="Proteomes" id="UP001458415">
    <property type="component" value="Unassembled WGS sequence"/>
</dbReference>
<keyword evidence="2" id="KW-1133">Transmembrane helix</keyword>
<evidence type="ECO:0000313" key="4">
    <source>
        <dbReference type="Proteomes" id="UP001458415"/>
    </source>
</evidence>
<evidence type="ECO:0000256" key="1">
    <source>
        <dbReference type="SAM" id="MobiDB-lite"/>
    </source>
</evidence>
<proteinExistence type="predicted"/>
<reference evidence="3 4" key="1">
    <citation type="submission" date="2024-06" db="EMBL/GenBank/DDBJ databases">
        <title>The Natural Products Discovery Center: Release of the First 8490 Sequenced Strains for Exploring Actinobacteria Biosynthetic Diversity.</title>
        <authorList>
            <person name="Kalkreuter E."/>
            <person name="Kautsar S.A."/>
            <person name="Yang D."/>
            <person name="Bader C.D."/>
            <person name="Teijaro C.N."/>
            <person name="Fluegel L."/>
            <person name="Davis C.M."/>
            <person name="Simpson J.R."/>
            <person name="Lauterbach L."/>
            <person name="Steele A.D."/>
            <person name="Gui C."/>
            <person name="Meng S."/>
            <person name="Li G."/>
            <person name="Viehrig K."/>
            <person name="Ye F."/>
            <person name="Su P."/>
            <person name="Kiefer A.F."/>
            <person name="Nichols A."/>
            <person name="Cepeda A.J."/>
            <person name="Yan W."/>
            <person name="Fan B."/>
            <person name="Jiang Y."/>
            <person name="Adhikari A."/>
            <person name="Zheng C.-J."/>
            <person name="Schuster L."/>
            <person name="Cowan T.M."/>
            <person name="Smanski M.J."/>
            <person name="Chevrette M.G."/>
            <person name="De Carvalho L.P.S."/>
            <person name="Shen B."/>
        </authorList>
    </citation>
    <scope>NUCLEOTIDE SEQUENCE [LARGE SCALE GENOMIC DNA]</scope>
    <source>
        <strain evidence="3 4">NPDC000634</strain>
    </source>
</reference>
<comment type="caution">
    <text evidence="3">The sequence shown here is derived from an EMBL/GenBank/DDBJ whole genome shotgun (WGS) entry which is preliminary data.</text>
</comment>
<name>A0ABV1VVR2_9ACTN</name>
<sequence>MTVDLFVLWLDLAVAVDAAVRSAHLWGPPALVLVVVPALLWAGQSDSARTRVRALSVPLLLPSRSKPPTCEDTCPDTSADNGPDMSGRDSRGGC</sequence>
<protein>
    <submittedName>
        <fullName evidence="3">Uncharacterized protein</fullName>
    </submittedName>
</protein>
<gene>
    <name evidence="3" type="ORF">ABT317_02910</name>
</gene>
<keyword evidence="4" id="KW-1185">Reference proteome</keyword>
<feature type="region of interest" description="Disordered" evidence="1">
    <location>
        <begin position="64"/>
        <end position="94"/>
    </location>
</feature>
<dbReference type="EMBL" id="JBEPCU010000019">
    <property type="protein sequence ID" value="MER6976016.1"/>
    <property type="molecule type" value="Genomic_DNA"/>
</dbReference>
<organism evidence="3 4">
    <name type="scientific">Streptomyces carpinensis</name>
    <dbReference type="NCBI Taxonomy" id="66369"/>
    <lineage>
        <taxon>Bacteria</taxon>
        <taxon>Bacillati</taxon>
        <taxon>Actinomycetota</taxon>
        <taxon>Actinomycetes</taxon>
        <taxon>Kitasatosporales</taxon>
        <taxon>Streptomycetaceae</taxon>
        <taxon>Streptomyces</taxon>
    </lineage>
</organism>